<protein>
    <submittedName>
        <fullName evidence="1">Uncharacterized protein</fullName>
    </submittedName>
</protein>
<dbReference type="Proteomes" id="UP000199323">
    <property type="component" value="Unassembled WGS sequence"/>
</dbReference>
<dbReference type="RefSeq" id="WP_143120538.1">
    <property type="nucleotide sequence ID" value="NZ_FONG01000003.1"/>
</dbReference>
<accession>A0A1I2B6X7</accession>
<organism evidence="1 2">
    <name type="scientific">Actinacidiphila alni</name>
    <dbReference type="NCBI Taxonomy" id="380248"/>
    <lineage>
        <taxon>Bacteria</taxon>
        <taxon>Bacillati</taxon>
        <taxon>Actinomycetota</taxon>
        <taxon>Actinomycetes</taxon>
        <taxon>Kitasatosporales</taxon>
        <taxon>Streptomycetaceae</taxon>
        <taxon>Actinacidiphila</taxon>
    </lineage>
</organism>
<sequence>MTVVVIGRMESIVSSAVTVLREEGFDARGVTGTGAAIELIDGGGAGALVIGGGVGPLARRKLRRAAARRSVTVIQGAMRGQDVRGYVRQRIVPQLRAAGD</sequence>
<keyword evidence="2" id="KW-1185">Reference proteome</keyword>
<name>A0A1I2B6X7_9ACTN</name>
<dbReference type="EMBL" id="FONG01000003">
    <property type="protein sequence ID" value="SFE51063.1"/>
    <property type="molecule type" value="Genomic_DNA"/>
</dbReference>
<gene>
    <name evidence="1" type="ORF">SAMN05216251_103351</name>
</gene>
<evidence type="ECO:0000313" key="2">
    <source>
        <dbReference type="Proteomes" id="UP000199323"/>
    </source>
</evidence>
<dbReference type="AlphaFoldDB" id="A0A1I2B6X7"/>
<proteinExistence type="predicted"/>
<evidence type="ECO:0000313" key="1">
    <source>
        <dbReference type="EMBL" id="SFE51063.1"/>
    </source>
</evidence>
<reference evidence="1 2" key="1">
    <citation type="submission" date="2016-10" db="EMBL/GenBank/DDBJ databases">
        <authorList>
            <person name="de Groot N.N."/>
        </authorList>
    </citation>
    <scope>NUCLEOTIDE SEQUENCE [LARGE SCALE GENOMIC DNA]</scope>
    <source>
        <strain evidence="1 2">CGMCC 4.3510</strain>
    </source>
</reference>